<evidence type="ECO:0000313" key="3">
    <source>
        <dbReference type="Proteomes" id="UP001211065"/>
    </source>
</evidence>
<evidence type="ECO:0000256" key="1">
    <source>
        <dbReference type="SAM" id="MobiDB-lite"/>
    </source>
</evidence>
<dbReference type="EMBL" id="JADGJW010000191">
    <property type="protein sequence ID" value="KAJ3222110.1"/>
    <property type="molecule type" value="Genomic_DNA"/>
</dbReference>
<name>A0AAD5U2Q7_9FUNG</name>
<keyword evidence="3" id="KW-1185">Reference proteome</keyword>
<proteinExistence type="predicted"/>
<feature type="region of interest" description="Disordered" evidence="1">
    <location>
        <begin position="108"/>
        <end position="127"/>
    </location>
</feature>
<protein>
    <recommendedName>
        <fullName evidence="4">Reverse transcriptase zinc-binding domain-containing protein</fullName>
    </recommendedName>
</protein>
<dbReference type="AlphaFoldDB" id="A0AAD5U2Q7"/>
<feature type="compositionally biased region" description="Basic residues" evidence="1">
    <location>
        <begin position="113"/>
        <end position="124"/>
    </location>
</feature>
<gene>
    <name evidence="2" type="ORF">HK099_002689</name>
</gene>
<feature type="region of interest" description="Disordered" evidence="1">
    <location>
        <begin position="56"/>
        <end position="77"/>
    </location>
</feature>
<organism evidence="2 3">
    <name type="scientific">Clydaea vesicula</name>
    <dbReference type="NCBI Taxonomy" id="447962"/>
    <lineage>
        <taxon>Eukaryota</taxon>
        <taxon>Fungi</taxon>
        <taxon>Fungi incertae sedis</taxon>
        <taxon>Chytridiomycota</taxon>
        <taxon>Chytridiomycota incertae sedis</taxon>
        <taxon>Chytridiomycetes</taxon>
        <taxon>Lobulomycetales</taxon>
        <taxon>Lobulomycetaceae</taxon>
        <taxon>Clydaea</taxon>
    </lineage>
</organism>
<evidence type="ECO:0008006" key="4">
    <source>
        <dbReference type="Google" id="ProtNLM"/>
    </source>
</evidence>
<comment type="caution">
    <text evidence="2">The sequence shown here is derived from an EMBL/GenBank/DDBJ whole genome shotgun (WGS) entry which is preliminary data.</text>
</comment>
<dbReference type="Proteomes" id="UP001211065">
    <property type="component" value="Unassembled WGS sequence"/>
</dbReference>
<accession>A0AAD5U2Q7</accession>
<reference evidence="2" key="1">
    <citation type="submission" date="2020-05" db="EMBL/GenBank/DDBJ databases">
        <title>Phylogenomic resolution of chytrid fungi.</title>
        <authorList>
            <person name="Stajich J.E."/>
            <person name="Amses K."/>
            <person name="Simmons R."/>
            <person name="Seto K."/>
            <person name="Myers J."/>
            <person name="Bonds A."/>
            <person name="Quandt C.A."/>
            <person name="Barry K."/>
            <person name="Liu P."/>
            <person name="Grigoriev I."/>
            <person name="Longcore J.E."/>
            <person name="James T.Y."/>
        </authorList>
    </citation>
    <scope>NUCLEOTIDE SEQUENCE</scope>
    <source>
        <strain evidence="2">JEL0476</strain>
    </source>
</reference>
<sequence length="318" mass="36740">MVNVQSTINTSTNERKLKPKLSSLVINYSNDQIIPSSRTSFEERLSSNLNNLNIEYNYTPPASPQASPPTSPSANSTDILEKQQKDLQRRLEYISHMTTLSPLNQPILTSKSSIKRSSSKKGKNKNLDPAISRWKSILGPVNWDGILKTLHSTSRTHLESEFYSKILYRKLPVNHYIRVTSPDHEITHNCQRCLEEQDETIEHFLCLCGNAQKFWTIIGNFISKILDIKVDEIFEDETKLRDVVYFFPKLRENFDFDEDQLTVLTVVHSTALWGLWGARSHKDPVKVSNVNIAWNYFESRLQARLSLFPSEFLNKFQF</sequence>
<feature type="compositionally biased region" description="Pro residues" evidence="1">
    <location>
        <begin position="61"/>
        <end position="71"/>
    </location>
</feature>
<evidence type="ECO:0000313" key="2">
    <source>
        <dbReference type="EMBL" id="KAJ3222110.1"/>
    </source>
</evidence>